<accession>A0ABP7RTZ2</accession>
<reference evidence="2" key="1">
    <citation type="journal article" date="2019" name="Int. J. Syst. Evol. Microbiol.">
        <title>The Global Catalogue of Microorganisms (GCM) 10K type strain sequencing project: providing services to taxonomists for standard genome sequencing and annotation.</title>
        <authorList>
            <consortium name="The Broad Institute Genomics Platform"/>
            <consortium name="The Broad Institute Genome Sequencing Center for Infectious Disease"/>
            <person name="Wu L."/>
            <person name="Ma J."/>
        </authorList>
    </citation>
    <scope>NUCLEOTIDE SEQUENCE [LARGE SCALE GENOMIC DNA]</scope>
    <source>
        <strain evidence="2">JCM 17224</strain>
    </source>
</reference>
<dbReference type="RefSeq" id="WP_345071629.1">
    <property type="nucleotide sequence ID" value="NZ_BAABDJ010000007.1"/>
</dbReference>
<name>A0ABP7RTZ2_9BACT</name>
<gene>
    <name evidence="1" type="ORF">GCM10022408_11720</name>
</gene>
<sequence length="81" mass="9233">MPDTPLFASRKCSYCQQWSTWQQRSDDRCEHCGELLDPQAHRSALAREEVEKQQTPSVILIGIKPDDGAVVRFFKTIIRGG</sequence>
<dbReference type="Proteomes" id="UP001500567">
    <property type="component" value="Unassembled WGS sequence"/>
</dbReference>
<evidence type="ECO:0000313" key="1">
    <source>
        <dbReference type="EMBL" id="GAA4002042.1"/>
    </source>
</evidence>
<organism evidence="1 2">
    <name type="scientific">Hymenobacter fastidiosus</name>
    <dbReference type="NCBI Taxonomy" id="486264"/>
    <lineage>
        <taxon>Bacteria</taxon>
        <taxon>Pseudomonadati</taxon>
        <taxon>Bacteroidota</taxon>
        <taxon>Cytophagia</taxon>
        <taxon>Cytophagales</taxon>
        <taxon>Hymenobacteraceae</taxon>
        <taxon>Hymenobacter</taxon>
    </lineage>
</organism>
<proteinExistence type="predicted"/>
<dbReference type="EMBL" id="BAABDJ010000007">
    <property type="protein sequence ID" value="GAA4002042.1"/>
    <property type="molecule type" value="Genomic_DNA"/>
</dbReference>
<protein>
    <submittedName>
        <fullName evidence="1">Uncharacterized protein</fullName>
    </submittedName>
</protein>
<comment type="caution">
    <text evidence="1">The sequence shown here is derived from an EMBL/GenBank/DDBJ whole genome shotgun (WGS) entry which is preliminary data.</text>
</comment>
<keyword evidence="2" id="KW-1185">Reference proteome</keyword>
<evidence type="ECO:0000313" key="2">
    <source>
        <dbReference type="Proteomes" id="UP001500567"/>
    </source>
</evidence>